<dbReference type="RefSeq" id="YP_009447919.1">
    <property type="nucleotide sequence ID" value="NC_036580.1"/>
</dbReference>
<accession>A0A2H5MI89</accession>
<keyword evidence="2" id="KW-0808">Transferase</keyword>
<dbReference type="EMBL" id="BK010347">
    <property type="protein sequence ID" value="DAB41439.1"/>
    <property type="molecule type" value="Genomic_RNA"/>
</dbReference>
<dbReference type="SUPFAM" id="SSF56672">
    <property type="entry name" value="DNA/RNA polymerases"/>
    <property type="match status" value="1"/>
</dbReference>
<evidence type="ECO:0000256" key="2">
    <source>
        <dbReference type="ARBA" id="ARBA00022679"/>
    </source>
</evidence>
<dbReference type="PROSITE" id="PS50507">
    <property type="entry name" value="RDRP_SSRNA_POS"/>
    <property type="match status" value="1"/>
</dbReference>
<evidence type="ECO:0000313" key="8">
    <source>
        <dbReference type="Proteomes" id="UP000242203"/>
    </source>
</evidence>
<keyword evidence="3" id="KW-0548">Nucleotidyltransferase</keyword>
<dbReference type="KEGG" id="vg:35381322"/>
<keyword evidence="8" id="KW-1185">Reference proteome</keyword>
<feature type="domain" description="RdRp catalytic" evidence="6">
    <location>
        <begin position="608"/>
        <end position="733"/>
    </location>
</feature>
<dbReference type="GO" id="GO:0003968">
    <property type="term" value="F:RNA-directed RNA polymerase activity"/>
    <property type="evidence" value="ECO:0007669"/>
    <property type="project" value="UniProtKB-KW"/>
</dbReference>
<sequence>MSAEDFTPRTGLVDTELLVDPAAELEELHDALMPLEVLNINVKAFTRANIFALRMTVPQYIKEVRVLQNLQDVQLIRKVWTEAISHKCATLPDEADAGVCLSFARWLKRGVGAKVLSDAQHLIKLQKRAVGSVEPKVLAFVQLLDQQIADMHAERKKIQAEGQAKIDELRREIQRVEREYDEKAKASSKRFKPARKYVPPTKAKIDEECWNAYLNKVQKSGKTAPEWNAVLQEQANTMYQQLYLTQHKQDFCGLESNQIPLKVWADSKLKELADNHEFVASARPSESWVSRVESHLHRLPLPQRVFQANNVPVGPVSQLVMNQSRNMALRTLLNPQLLTWKSQIGMRKKPPLQKANESRSSKIDLLLRNPRILVLRKPERGPLGGIPTARSKFEAMVRKVIGGGEMLNWSIDSNMYRGGGNFTDALTLLADARYDAPEMFLSDYLSIEKARSLLCLPSDLKVPCHRNCVSVNNFNNEATAGPFFRAHGIRNKYGMRLQLEDFAWECYNAYVDSGGNPSMLPYISSRVGFRTKLVSTTEAFAKMKDNKPIGRCVMMLDAIEQMFSTPLYNVLSKTTAAQRFDIKSGFRNTIVRASSDWAKFWEEVKAAKVIVELDWKKFDRERPTEDLEFIIQVIISCFKPTDERERLFLRGYGIMLRRCLIDRYFITDDGGVFKIDGMVPSGSLWTGWVDTALNILYLQSVMISLGLVSTAVSPKCAGDDNLTLFWKDFDDKRLLSIKTRLNAWFRAGIDDEDFFIHRPPYHVTREQATFPPGTDLTKGTSRKLKDAIWIPIDGEPIIDQAQGLSHRWQYVFRGKPKFLSAYWLEDGRPIRPTHVNAEKLLFPEGIHKDIEQYESAVLSMIVDNPYNHHNVNHCMHRFIICEQVKRQSAAGIDPVDILWFSRIRPGNPDVVPYPMVASWRRCEGYVDLEQLPFISDYVKDLKEFVAGVTSLYARDSIGGLDAWRFTEIIRGETDLGTGQFGNDIDVWIHWLHHHPLTKYLKPIKRHRQPPLSVMPDKELHGRIEEALQVYRDIRGTTTNASAEAFSLFLSNVIKHQG</sequence>
<evidence type="ECO:0000259" key="6">
    <source>
        <dbReference type="PROSITE" id="PS50507"/>
    </source>
</evidence>
<evidence type="ECO:0000256" key="1">
    <source>
        <dbReference type="ARBA" id="ARBA00022484"/>
    </source>
</evidence>
<evidence type="ECO:0000256" key="3">
    <source>
        <dbReference type="ARBA" id="ARBA00022695"/>
    </source>
</evidence>
<dbReference type="GO" id="GO:0039694">
    <property type="term" value="P:viral RNA genome replication"/>
    <property type="evidence" value="ECO:0007669"/>
    <property type="project" value="InterPro"/>
</dbReference>
<dbReference type="InterPro" id="IPR043502">
    <property type="entry name" value="DNA/RNA_pol_sf"/>
</dbReference>
<evidence type="ECO:0000256" key="5">
    <source>
        <dbReference type="SAM" id="Coils"/>
    </source>
</evidence>
<dbReference type="InterPro" id="IPR007094">
    <property type="entry name" value="RNA-dir_pol_PSvirus"/>
</dbReference>
<proteinExistence type="predicted"/>
<dbReference type="InterPro" id="IPR001205">
    <property type="entry name" value="RNA-dir_pol_C"/>
</dbReference>
<dbReference type="OrthoDB" id="2889at10239"/>
<gene>
    <name evidence="7" type="primary">ORF1+ORF2</name>
</gene>
<dbReference type="GO" id="GO:0003723">
    <property type="term" value="F:RNA binding"/>
    <property type="evidence" value="ECO:0007669"/>
    <property type="project" value="InterPro"/>
</dbReference>
<reference evidence="7 8" key="1">
    <citation type="journal article" date="2016" name="Virology">
        <title>A +1 ribosomal frameshifting motif prevalent among plant amalgaviruses.</title>
        <authorList>
            <person name="Nibert M.L."/>
            <person name="Pyle J.D."/>
            <person name="Firth A.E."/>
        </authorList>
    </citation>
    <scope>NUCLEOTIDE SEQUENCE [LARGE SCALE GENOMIC DNA]</scope>
    <source>
        <strain evidence="7 8">AcAV1-OH1</strain>
    </source>
</reference>
<keyword evidence="4" id="KW-0693">Viral RNA replication</keyword>
<dbReference type="GeneID" id="35381322"/>
<evidence type="ECO:0000256" key="4">
    <source>
        <dbReference type="ARBA" id="ARBA00022953"/>
    </source>
</evidence>
<keyword evidence="1" id="KW-0696">RNA-directed RNA polymerase</keyword>
<feature type="coiled-coil region" evidence="5">
    <location>
        <begin position="141"/>
        <end position="186"/>
    </location>
</feature>
<dbReference type="Proteomes" id="UP000242203">
    <property type="component" value="Segment"/>
</dbReference>
<organism evidence="7 8">
    <name type="scientific">Allium cepa amalgavirus 1</name>
    <dbReference type="NCBI Taxonomy" id="2058778"/>
    <lineage>
        <taxon>Viruses</taxon>
        <taxon>Riboviria</taxon>
        <taxon>Orthornavirae</taxon>
        <taxon>Pisuviricota</taxon>
        <taxon>Duplopiviricetes</taxon>
        <taxon>Durnavirales</taxon>
        <taxon>Amalgaviridae</taxon>
        <taxon>Amalgavirus</taxon>
        <taxon>Amalgavirus allii</taxon>
    </lineage>
</organism>
<dbReference type="GO" id="GO:0006351">
    <property type="term" value="P:DNA-templated transcription"/>
    <property type="evidence" value="ECO:0007669"/>
    <property type="project" value="InterPro"/>
</dbReference>
<protein>
    <submittedName>
        <fullName evidence="7">ORF1+2p</fullName>
    </submittedName>
</protein>
<keyword evidence="5" id="KW-0175">Coiled coil</keyword>
<dbReference type="Pfam" id="PF00680">
    <property type="entry name" value="RdRP_1"/>
    <property type="match status" value="1"/>
</dbReference>
<name>A0A2H5MI89_9VIRU</name>
<evidence type="ECO:0000313" key="7">
    <source>
        <dbReference type="EMBL" id="DAB41439.1"/>
    </source>
</evidence>